<dbReference type="InterPro" id="IPR032631">
    <property type="entry name" value="P-type_ATPase_N"/>
</dbReference>
<dbReference type="NCBIfam" id="TIGR01652">
    <property type="entry name" value="ATPase-Plipid"/>
    <property type="match status" value="2"/>
</dbReference>
<dbReference type="InterPro" id="IPR023214">
    <property type="entry name" value="HAD_sf"/>
</dbReference>
<evidence type="ECO:0000256" key="16">
    <source>
        <dbReference type="PIRSR" id="PIRSR606539-3"/>
    </source>
</evidence>
<reference evidence="22 23" key="1">
    <citation type="submission" date="2024-02" db="EMBL/GenBank/DDBJ databases">
        <title>De novo assembly and annotation of 12 fungi associated with fruit tree decline syndrome in Ontario, Canada.</title>
        <authorList>
            <person name="Sulman M."/>
            <person name="Ellouze W."/>
            <person name="Ilyukhin E."/>
        </authorList>
    </citation>
    <scope>NUCLEOTIDE SEQUENCE [LARGE SCALE GENOMIC DNA]</scope>
    <source>
        <strain evidence="22 23">M11/M66-122</strain>
    </source>
</reference>
<dbReference type="InterPro" id="IPR023299">
    <property type="entry name" value="ATPase_P-typ_cyto_dom_N"/>
</dbReference>
<organism evidence="22 23">
    <name type="scientific">Diatrype stigma</name>
    <dbReference type="NCBI Taxonomy" id="117547"/>
    <lineage>
        <taxon>Eukaryota</taxon>
        <taxon>Fungi</taxon>
        <taxon>Dikarya</taxon>
        <taxon>Ascomycota</taxon>
        <taxon>Pezizomycotina</taxon>
        <taxon>Sordariomycetes</taxon>
        <taxon>Xylariomycetidae</taxon>
        <taxon>Xylariales</taxon>
        <taxon>Diatrypaceae</taxon>
        <taxon>Diatrype</taxon>
    </lineage>
</organism>
<dbReference type="GO" id="GO:0006892">
    <property type="term" value="P:post-Golgi vesicle-mediated transport"/>
    <property type="evidence" value="ECO:0007669"/>
    <property type="project" value="TreeGrafter"/>
</dbReference>
<feature type="transmembrane region" description="Helical" evidence="17">
    <location>
        <begin position="1228"/>
        <end position="1248"/>
    </location>
</feature>
<evidence type="ECO:0000313" key="23">
    <source>
        <dbReference type="Proteomes" id="UP001320420"/>
    </source>
</evidence>
<dbReference type="Proteomes" id="UP001320420">
    <property type="component" value="Unassembled WGS sequence"/>
</dbReference>
<evidence type="ECO:0000256" key="18">
    <source>
        <dbReference type="SAM" id="MobiDB-lite"/>
    </source>
</evidence>
<dbReference type="SUPFAM" id="SSF81660">
    <property type="entry name" value="Metal cation-transporting ATPase, ATP-binding domain N"/>
    <property type="match status" value="1"/>
</dbReference>
<feature type="binding site" evidence="16">
    <location>
        <position position="486"/>
    </location>
    <ligand>
        <name>Mg(2+)</name>
        <dbReference type="ChEBI" id="CHEBI:18420"/>
    </ligand>
</feature>
<feature type="active site" description="4-aspartylphosphate intermediate" evidence="14">
    <location>
        <position position="484"/>
    </location>
</feature>
<feature type="binding site" evidence="15">
    <location>
        <position position="484"/>
    </location>
    <ligand>
        <name>ATP</name>
        <dbReference type="ChEBI" id="CHEBI:30616"/>
    </ligand>
</feature>
<evidence type="ECO:0000256" key="10">
    <source>
        <dbReference type="ARBA" id="ARBA00022989"/>
    </source>
</evidence>
<dbReference type="Gene3D" id="3.40.1110.10">
    <property type="entry name" value="Calcium-transporting ATPase, cytoplasmic domain N"/>
    <property type="match status" value="1"/>
</dbReference>
<comment type="caution">
    <text evidence="17">Lacks conserved residue(s) required for the propagation of feature annotation.</text>
</comment>
<evidence type="ECO:0000256" key="3">
    <source>
        <dbReference type="ARBA" id="ARBA00008109"/>
    </source>
</evidence>
<feature type="binding site" evidence="15">
    <location>
        <position position="486"/>
    </location>
    <ligand>
        <name>ATP</name>
        <dbReference type="ChEBI" id="CHEBI:30616"/>
    </ligand>
</feature>
<evidence type="ECO:0000256" key="14">
    <source>
        <dbReference type="PIRSR" id="PIRSR606539-1"/>
    </source>
</evidence>
<feature type="binding site" evidence="15">
    <location>
        <position position="658"/>
    </location>
    <ligand>
        <name>ATP</name>
        <dbReference type="ChEBI" id="CHEBI:30616"/>
    </ligand>
</feature>
<dbReference type="InterPro" id="IPR006539">
    <property type="entry name" value="P-type_ATPase_IV"/>
</dbReference>
<feature type="transmembrane region" description="Helical" evidence="17">
    <location>
        <begin position="1177"/>
        <end position="1198"/>
    </location>
</feature>
<evidence type="ECO:0000256" key="5">
    <source>
        <dbReference type="ARBA" id="ARBA00022723"/>
    </source>
</evidence>
<feature type="domain" description="P-type ATPase A" evidence="19">
    <location>
        <begin position="220"/>
        <end position="352"/>
    </location>
</feature>
<feature type="binding site" evidence="15">
    <location>
        <position position="727"/>
    </location>
    <ligand>
        <name>ATP</name>
        <dbReference type="ChEBI" id="CHEBI:30616"/>
    </ligand>
</feature>
<dbReference type="InterPro" id="IPR001757">
    <property type="entry name" value="P_typ_ATPase"/>
</dbReference>
<dbReference type="InterPro" id="IPR059000">
    <property type="entry name" value="ATPase_P-type_domA"/>
</dbReference>
<evidence type="ECO:0000259" key="21">
    <source>
        <dbReference type="Pfam" id="PF16212"/>
    </source>
</evidence>
<evidence type="ECO:0000256" key="2">
    <source>
        <dbReference type="ARBA" id="ARBA00004308"/>
    </source>
</evidence>
<comment type="catalytic activity">
    <reaction evidence="12 17">
        <text>ATP + H2O + phospholipidSide 1 = ADP + phosphate + phospholipidSide 2.</text>
        <dbReference type="EC" id="7.6.2.1"/>
    </reaction>
</comment>
<dbReference type="InterPro" id="IPR023298">
    <property type="entry name" value="ATPase_P-typ_TM_dom_sf"/>
</dbReference>
<comment type="subcellular location">
    <subcellularLocation>
        <location evidence="2">Endomembrane system</location>
    </subcellularLocation>
    <subcellularLocation>
        <location evidence="1 17">Membrane</location>
        <topology evidence="1 17">Multi-pass membrane protein</topology>
    </subcellularLocation>
</comment>
<dbReference type="FunFam" id="3.40.50.1000:FF:000001">
    <property type="entry name" value="Phospholipid-transporting ATPase IC"/>
    <property type="match status" value="1"/>
</dbReference>
<feature type="region of interest" description="Disordered" evidence="18">
    <location>
        <begin position="751"/>
        <end position="826"/>
    </location>
</feature>
<evidence type="ECO:0000256" key="17">
    <source>
        <dbReference type="RuleBase" id="RU362033"/>
    </source>
</evidence>
<evidence type="ECO:0000256" key="1">
    <source>
        <dbReference type="ARBA" id="ARBA00004141"/>
    </source>
</evidence>
<dbReference type="InterPro" id="IPR036412">
    <property type="entry name" value="HAD-like_sf"/>
</dbReference>
<feature type="binding site" evidence="15">
    <location>
        <position position="485"/>
    </location>
    <ligand>
        <name>ATP</name>
        <dbReference type="ChEBI" id="CHEBI:30616"/>
    </ligand>
</feature>
<feature type="transmembrane region" description="Helical" evidence="17">
    <location>
        <begin position="1290"/>
        <end position="1315"/>
    </location>
</feature>
<proteinExistence type="inferred from homology"/>
<dbReference type="GO" id="GO:0005886">
    <property type="term" value="C:plasma membrane"/>
    <property type="evidence" value="ECO:0007669"/>
    <property type="project" value="TreeGrafter"/>
</dbReference>
<evidence type="ECO:0000256" key="7">
    <source>
        <dbReference type="ARBA" id="ARBA00022840"/>
    </source>
</evidence>
<feature type="region of interest" description="Disordered" evidence="18">
    <location>
        <begin position="1430"/>
        <end position="1453"/>
    </location>
</feature>
<keyword evidence="9 17" id="KW-1278">Translocase</keyword>
<evidence type="ECO:0000256" key="6">
    <source>
        <dbReference type="ARBA" id="ARBA00022741"/>
    </source>
</evidence>
<feature type="region of interest" description="Disordered" evidence="18">
    <location>
        <begin position="512"/>
        <end position="605"/>
    </location>
</feature>
<feature type="binding site" evidence="16">
    <location>
        <position position="1396"/>
    </location>
    <ligand>
        <name>Mg(2+)</name>
        <dbReference type="ChEBI" id="CHEBI:18420"/>
    </ligand>
</feature>
<dbReference type="SUPFAM" id="SSF81665">
    <property type="entry name" value="Calcium ATPase, transmembrane domain M"/>
    <property type="match status" value="1"/>
</dbReference>
<keyword evidence="23" id="KW-1185">Reference proteome</keyword>
<dbReference type="FunFam" id="3.40.50.1000:FF:000172">
    <property type="entry name" value="Phospholipid-transporting ATPase"/>
    <property type="match status" value="1"/>
</dbReference>
<dbReference type="PRINTS" id="PR00119">
    <property type="entry name" value="CATATPASE"/>
</dbReference>
<evidence type="ECO:0000256" key="15">
    <source>
        <dbReference type="PIRSR" id="PIRSR606539-2"/>
    </source>
</evidence>
<feature type="binding site" evidence="16">
    <location>
        <position position="484"/>
    </location>
    <ligand>
        <name>Mg(2+)</name>
        <dbReference type="ChEBI" id="CHEBI:18420"/>
    </ligand>
</feature>
<name>A0AAN9UNH8_9PEZI</name>
<dbReference type="GO" id="GO:0000287">
    <property type="term" value="F:magnesium ion binding"/>
    <property type="evidence" value="ECO:0007669"/>
    <property type="project" value="UniProtKB-UniRule"/>
</dbReference>
<evidence type="ECO:0000256" key="9">
    <source>
        <dbReference type="ARBA" id="ARBA00022967"/>
    </source>
</evidence>
<feature type="compositionally biased region" description="Basic and acidic residues" evidence="18">
    <location>
        <begin position="751"/>
        <end position="771"/>
    </location>
</feature>
<dbReference type="EC" id="7.6.2.1" evidence="17"/>
<dbReference type="Gene3D" id="2.70.150.10">
    <property type="entry name" value="Calcium-transporting ATPase, cytoplasmic transduction domain A"/>
    <property type="match status" value="1"/>
</dbReference>
<dbReference type="InterPro" id="IPR008250">
    <property type="entry name" value="ATPase_P-typ_transduc_dom_A_sf"/>
</dbReference>
<dbReference type="Pfam" id="PF13246">
    <property type="entry name" value="Cation_ATPase"/>
    <property type="match status" value="1"/>
</dbReference>
<dbReference type="PANTHER" id="PTHR24092">
    <property type="entry name" value="PROBABLE PHOSPHOLIPID-TRANSPORTING ATPASE"/>
    <property type="match status" value="1"/>
</dbReference>
<comment type="caution">
    <text evidence="22">The sequence shown here is derived from an EMBL/GenBank/DDBJ whole genome shotgun (WGS) entry which is preliminary data.</text>
</comment>
<dbReference type="PANTHER" id="PTHR24092:SF174">
    <property type="entry name" value="PHOSPHOLIPID-TRANSPORTING ATPASE DNF3-RELATED"/>
    <property type="match status" value="1"/>
</dbReference>
<keyword evidence="7 15" id="KW-0067">ATP-binding</keyword>
<dbReference type="GO" id="GO:0045332">
    <property type="term" value="P:phospholipid translocation"/>
    <property type="evidence" value="ECO:0007669"/>
    <property type="project" value="TreeGrafter"/>
</dbReference>
<comment type="cofactor">
    <cofactor evidence="16">
        <name>Mg(2+)</name>
        <dbReference type="ChEBI" id="CHEBI:18420"/>
    </cofactor>
</comment>
<feature type="compositionally biased region" description="Polar residues" evidence="18">
    <location>
        <begin position="525"/>
        <end position="539"/>
    </location>
</feature>
<evidence type="ECO:0000256" key="12">
    <source>
        <dbReference type="ARBA" id="ARBA00034036"/>
    </source>
</evidence>
<keyword evidence="10 17" id="KW-1133">Transmembrane helix</keyword>
<dbReference type="InterPro" id="IPR018303">
    <property type="entry name" value="ATPase_P-typ_P_site"/>
</dbReference>
<dbReference type="GO" id="GO:0005802">
    <property type="term" value="C:trans-Golgi network"/>
    <property type="evidence" value="ECO:0007669"/>
    <property type="project" value="TreeGrafter"/>
</dbReference>
<gene>
    <name evidence="22" type="primary">DNF3_1</name>
    <name evidence="22" type="ORF">SLS62_007696</name>
</gene>
<dbReference type="GO" id="GO:0032456">
    <property type="term" value="P:endocytic recycling"/>
    <property type="evidence" value="ECO:0007669"/>
    <property type="project" value="TreeGrafter"/>
</dbReference>
<dbReference type="Pfam" id="PF00122">
    <property type="entry name" value="E1-E2_ATPase"/>
    <property type="match status" value="1"/>
</dbReference>
<protein>
    <recommendedName>
        <fullName evidence="17">Phospholipid-transporting ATPase</fullName>
        <ecNumber evidence="17">7.6.2.1</ecNumber>
    </recommendedName>
</protein>
<dbReference type="Pfam" id="PF16212">
    <property type="entry name" value="PhoLip_ATPase_C"/>
    <property type="match status" value="1"/>
</dbReference>
<evidence type="ECO:0000313" key="22">
    <source>
        <dbReference type="EMBL" id="KAK7750397.1"/>
    </source>
</evidence>
<feature type="compositionally biased region" description="Acidic residues" evidence="18">
    <location>
        <begin position="1444"/>
        <end position="1453"/>
    </location>
</feature>
<feature type="domain" description="P-type ATPase N-terminal" evidence="20">
    <location>
        <begin position="80"/>
        <end position="137"/>
    </location>
</feature>
<keyword evidence="4 17" id="KW-0812">Transmembrane</keyword>
<feature type="binding site" evidence="15">
    <location>
        <position position="704"/>
    </location>
    <ligand>
        <name>ATP</name>
        <dbReference type="ChEBI" id="CHEBI:30616"/>
    </ligand>
</feature>
<feature type="transmembrane region" description="Helical" evidence="17">
    <location>
        <begin position="1260"/>
        <end position="1278"/>
    </location>
</feature>
<feature type="transmembrane region" description="Helical" evidence="17">
    <location>
        <begin position="1335"/>
        <end position="1355"/>
    </location>
</feature>
<feature type="domain" description="P-type ATPase C-terminal" evidence="21">
    <location>
        <begin position="1114"/>
        <end position="1362"/>
    </location>
</feature>
<dbReference type="SUPFAM" id="SSF56784">
    <property type="entry name" value="HAD-like"/>
    <property type="match status" value="1"/>
</dbReference>
<evidence type="ECO:0000256" key="11">
    <source>
        <dbReference type="ARBA" id="ARBA00023136"/>
    </source>
</evidence>
<keyword evidence="5 16" id="KW-0479">Metal-binding</keyword>
<evidence type="ECO:0000256" key="8">
    <source>
        <dbReference type="ARBA" id="ARBA00022842"/>
    </source>
</evidence>
<evidence type="ECO:0000256" key="13">
    <source>
        <dbReference type="ARBA" id="ARBA00049128"/>
    </source>
</evidence>
<keyword evidence="8 16" id="KW-0460">Magnesium</keyword>
<dbReference type="EMBL" id="JAKJXP020000065">
    <property type="protein sequence ID" value="KAK7750397.1"/>
    <property type="molecule type" value="Genomic_DNA"/>
</dbReference>
<dbReference type="NCBIfam" id="TIGR01494">
    <property type="entry name" value="ATPase_P-type"/>
    <property type="match status" value="1"/>
</dbReference>
<dbReference type="Pfam" id="PF16209">
    <property type="entry name" value="PhoLip_ATPase_N"/>
    <property type="match status" value="1"/>
</dbReference>
<dbReference type="GO" id="GO:0005524">
    <property type="term" value="F:ATP binding"/>
    <property type="evidence" value="ECO:0007669"/>
    <property type="project" value="UniProtKB-UniRule"/>
</dbReference>
<comment type="catalytic activity">
    <reaction evidence="13">
        <text>a 1,2-diacyl-sn-glycero-3-phosphoethanolamine(out) + ATP + H2O = a 1,2-diacyl-sn-glycero-3-phosphoethanolamine(in) + ADP + phosphate + H(+)</text>
        <dbReference type="Rhea" id="RHEA:66132"/>
        <dbReference type="ChEBI" id="CHEBI:15377"/>
        <dbReference type="ChEBI" id="CHEBI:15378"/>
        <dbReference type="ChEBI" id="CHEBI:30616"/>
        <dbReference type="ChEBI" id="CHEBI:43474"/>
        <dbReference type="ChEBI" id="CHEBI:64612"/>
        <dbReference type="ChEBI" id="CHEBI:456216"/>
    </reaction>
    <physiologicalReaction direction="left-to-right" evidence="13">
        <dbReference type="Rhea" id="RHEA:66133"/>
    </physiologicalReaction>
</comment>
<dbReference type="SUPFAM" id="SSF81653">
    <property type="entry name" value="Calcium ATPase, transduction domain A"/>
    <property type="match status" value="1"/>
</dbReference>
<evidence type="ECO:0000259" key="19">
    <source>
        <dbReference type="Pfam" id="PF00122"/>
    </source>
</evidence>
<accession>A0AAN9UNH8</accession>
<dbReference type="PROSITE" id="PS00154">
    <property type="entry name" value="ATPASE_E1_E2"/>
    <property type="match status" value="1"/>
</dbReference>
<evidence type="ECO:0000256" key="4">
    <source>
        <dbReference type="ARBA" id="ARBA00022692"/>
    </source>
</evidence>
<dbReference type="GO" id="GO:0140326">
    <property type="term" value="F:ATPase-coupled intramembrane lipid transporter activity"/>
    <property type="evidence" value="ECO:0007669"/>
    <property type="project" value="UniProtKB-EC"/>
</dbReference>
<dbReference type="Gene3D" id="3.40.50.1000">
    <property type="entry name" value="HAD superfamily/HAD-like"/>
    <property type="match status" value="1"/>
</dbReference>
<sequence length="1453" mass="163422">MGKDGDDEFDKEVRAGPSAIMQYRKRWDEFRIATHDEALRCYKKYFVELVLRQKPLKPSEHGRQIPLIIERDPILIDERRGQPFITNAIRTSRYTVYDFVPKQLIFQFTRLANFYFLCVGIPQTIPGVSTTGNFTTILPLLFFVLLTIVKEGYDDFKRHRLDKVENANPATVIRRKSGDAGPSVAPQNWLPSRWLPSKSAGPEINVELHNDDDNADGVYSWKRIEWRNIRVGDVVKLARDERVPADMVLLHASGEEGVAFFDTMDLDGETNLKTKEPLPDFKACGTIAGIRACRADFVLEDPNADLYQFDGQVTVNEKRWPLTSKEVVYRGSTLRNTERAIGMVINTGEECKIRLNANQHPDAKKPALEKISNRIVLILVVYVICLTIGCSRGYKKWQESTERNSPYLDGADVLYDQIVIGYAIMYNNNIPLALYITLEITRIIQMLMLNGDLGMYDEATDTPAQCNTNTILENLGQVSYIFSDKTGTLTENVMKFRKMSVAGTAWLHEVDMEPEETPASRVPSKVSTAPRSSGYFQRQDTIDSKPETAESGNNPFDNIELTPLSTHASPIASPILPSPIPPSPAGRRSSSQWRSTGRPDHVQPELTTRDLLEYIRLRPASTFARRAQDYILSIALCHTCLPEVKDGTIDFQASSPDELALVRAAQELGYVVIQRSSQTVTLRITTPNGGQKDEVYQILDVIEFSSKRKRMSIVVRFPDGRIFIICKGADSAILPRLKSASLASQKVSEVRKSADLEREMHRRSEQMEKRNSFGGRPSLTMRRSMGGPQSPVEIREPNRLSVRPNMERSRSAGPMKNRPSEDEPRLSIGARTVTLSFLKTSPLPSPSLQPPSAVNMAHTKFSFLDDPSILDEATVFSRCFKHLDDFATEGLRTLVIARKFISETEYKAWRKIYNEATTSLVNRQDMIEAAGEMIEQSFDLVGATAIEDKLQAGVPDTIDKLRRANIKIWMLTGDKRETAINIAHSARICQPASDIFILDASKGNLETQIHGVLEDIKIGCVHSVVVIDGQTLAAVEQSPSPSLGDLFYTLIPRIDAVICCRASPAQKSLIVRAIRHRVPRALTLAIGDGANDLAMISASHVGVGISGKEGLQAARVADYAIAQFRFLQRLLLVHGRWNYVRTARFYLATFWKETFFYLPTAMYQRQNGYSGTSLYEMWSLTVLNFLFTSLCTICMGVWEQDLAADTLLAVPELYVHGQRNRELNIPRFLRWTLAAAAEGIVVWLGVWASYSVFGLPRDNGLFALGDLAFTICIIWINYKLMIIETHHKTAITMGCFTITIAGWFAWQGFLNGAYAQQPSPYAVRDGFSKTFGRDPLWWVTLVAVFLVLFVVETAYKAIQRRLVVAGLWRLPRALTAWTRIFSRDSNGLGGDIVDGDGNAEDWHVELWQELEKDPAVRARLRKILDDEERGFSGGNGEDDRNDTIEEEDLDARY</sequence>
<dbReference type="GO" id="GO:0016887">
    <property type="term" value="F:ATP hydrolysis activity"/>
    <property type="evidence" value="ECO:0007669"/>
    <property type="project" value="InterPro"/>
</dbReference>
<evidence type="ECO:0000259" key="20">
    <source>
        <dbReference type="Pfam" id="PF16209"/>
    </source>
</evidence>
<keyword evidence="6 15" id="KW-0547">Nucleotide-binding</keyword>
<keyword evidence="11 17" id="KW-0472">Membrane</keyword>
<comment type="similarity">
    <text evidence="3 17">Belongs to the cation transport ATPase (P-type) (TC 3.A.3) family. Type IV subfamily.</text>
</comment>
<dbReference type="InterPro" id="IPR032630">
    <property type="entry name" value="P_typ_ATPase_c"/>
</dbReference>